<organism evidence="3 4">
    <name type="scientific">Phenylobacterium ferrooxidans</name>
    <dbReference type="NCBI Taxonomy" id="2982689"/>
    <lineage>
        <taxon>Bacteria</taxon>
        <taxon>Pseudomonadati</taxon>
        <taxon>Pseudomonadota</taxon>
        <taxon>Alphaproteobacteria</taxon>
        <taxon>Caulobacterales</taxon>
        <taxon>Caulobacteraceae</taxon>
        <taxon>Phenylobacterium</taxon>
    </lineage>
</organism>
<protein>
    <submittedName>
        <fullName evidence="3">VOC family protein</fullName>
    </submittedName>
</protein>
<evidence type="ECO:0000256" key="1">
    <source>
        <dbReference type="ARBA" id="ARBA00022723"/>
    </source>
</evidence>
<dbReference type="InterPro" id="IPR029068">
    <property type="entry name" value="Glyas_Bleomycin-R_OHBP_Dase"/>
</dbReference>
<keyword evidence="4" id="KW-1185">Reference proteome</keyword>
<name>A0ABW6CM04_9CAUL</name>
<dbReference type="InterPro" id="IPR037523">
    <property type="entry name" value="VOC_core"/>
</dbReference>
<dbReference type="SUPFAM" id="SSF54593">
    <property type="entry name" value="Glyoxalase/Bleomycin resistance protein/Dihydroxybiphenyl dioxygenase"/>
    <property type="match status" value="1"/>
</dbReference>
<accession>A0ABW6CM04</accession>
<feature type="domain" description="VOC" evidence="2">
    <location>
        <begin position="8"/>
        <end position="113"/>
    </location>
</feature>
<gene>
    <name evidence="3" type="ORF">OCL97_03140</name>
</gene>
<dbReference type="Pfam" id="PF00903">
    <property type="entry name" value="Glyoxalase"/>
    <property type="match status" value="1"/>
</dbReference>
<dbReference type="RefSeq" id="WP_304780227.1">
    <property type="nucleotide sequence ID" value="NZ_JAOTJD010000003.1"/>
</dbReference>
<evidence type="ECO:0000259" key="2">
    <source>
        <dbReference type="PROSITE" id="PS51819"/>
    </source>
</evidence>
<dbReference type="PROSITE" id="PS51819">
    <property type="entry name" value="VOC"/>
    <property type="match status" value="2"/>
</dbReference>
<dbReference type="InterPro" id="IPR051785">
    <property type="entry name" value="MMCE/EMCE_epimerase"/>
</dbReference>
<evidence type="ECO:0000313" key="3">
    <source>
        <dbReference type="EMBL" id="MFD3262957.1"/>
    </source>
</evidence>
<dbReference type="Gene3D" id="3.10.180.10">
    <property type="entry name" value="2,3-Dihydroxybiphenyl 1,2-Dioxygenase, domain 1"/>
    <property type="match status" value="2"/>
</dbReference>
<dbReference type="EMBL" id="JAOTJD010000003">
    <property type="protein sequence ID" value="MFD3262957.1"/>
    <property type="molecule type" value="Genomic_DNA"/>
</dbReference>
<dbReference type="Proteomes" id="UP001598130">
    <property type="component" value="Unassembled WGS sequence"/>
</dbReference>
<keyword evidence="1" id="KW-0479">Metal-binding</keyword>
<evidence type="ECO:0000313" key="4">
    <source>
        <dbReference type="Proteomes" id="UP001598130"/>
    </source>
</evidence>
<sequence>MSTIRVSDISHVRFTAPDLEEMRAFLVEFGLKPTLSPDGVLYARGAGGSPFVHATAQGAPSFAALGLRAESISDLEVLAKAEDVEVEALHAPGGGRVVRLTDPDGRLIEVVAGQTPLDPLPLEAETPRNSAASGRPRLRASVRLAAGPATVVRLGHCVLEVSDFRKVEAWYKSRFGFITSDEIEMAPGVAIGAFLRCDQGDTPTDHHTLFLLQSPRGPSFNHAAFEVADMDDLMRGHAHLRRAGREAAWGVGRHILGSQIFDYWKDPWGHELEHWTDGDLFTVADGSHKKTMADLLGVQWGPSHPMVAGAVGGQS</sequence>
<dbReference type="PANTHER" id="PTHR43048">
    <property type="entry name" value="METHYLMALONYL-COA EPIMERASE"/>
    <property type="match status" value="1"/>
</dbReference>
<comment type="caution">
    <text evidence="3">The sequence shown here is derived from an EMBL/GenBank/DDBJ whole genome shotgun (WGS) entry which is preliminary data.</text>
</comment>
<dbReference type="InterPro" id="IPR004360">
    <property type="entry name" value="Glyas_Fos-R_dOase_dom"/>
</dbReference>
<feature type="domain" description="VOC" evidence="2">
    <location>
        <begin position="153"/>
        <end position="277"/>
    </location>
</feature>
<proteinExistence type="predicted"/>
<reference evidence="3 4" key="1">
    <citation type="submission" date="2022-09" db="EMBL/GenBank/DDBJ databases">
        <title>New species of Phenylobacterium.</title>
        <authorList>
            <person name="Mieszkin S."/>
        </authorList>
    </citation>
    <scope>NUCLEOTIDE SEQUENCE [LARGE SCALE GENOMIC DNA]</scope>
    <source>
        <strain evidence="3 4">HK31-G</strain>
    </source>
</reference>
<dbReference type="PANTHER" id="PTHR43048:SF3">
    <property type="entry name" value="METHYLMALONYL-COA EPIMERASE, MITOCHONDRIAL"/>
    <property type="match status" value="1"/>
</dbReference>